<dbReference type="PROSITE" id="PS51257">
    <property type="entry name" value="PROKAR_LIPOPROTEIN"/>
    <property type="match status" value="1"/>
</dbReference>
<accession>A0A6I2RJT4</accession>
<evidence type="ECO:0000256" key="1">
    <source>
        <dbReference type="SAM" id="SignalP"/>
    </source>
</evidence>
<sequence length="353" mass="38551">MIGDAKEDFFMKLRLFSGLAALALAALLAACAPAAPAEPAPSPGAASPAPTAELPTPVTEEELPALYEAEGYTVTEVRGYLDDFVVEYTYGGSEPRLLDWVFGETGRRVYLTGLDADASYQITGPGEVRFTTGGVSSSTPWKGLPESGTVRVLVDAYGRVPEDAVQTTLDTVETWLDPAEPFYMGWWENGRPDTESGRFEQVYDARIDADGLSFSFIPNGDSQELFEGFFPAATTIPSFETSFDPDGRVFTLRLYNTCLESGAPGSPLNEHLELMNYPGDLYPYSFPAGSLGRDGHFLRDVTIAEDGEDVVVTAVLTERAYRFTVETSNLGFDNIPSFRIVFREKNLDLDGRD</sequence>
<protein>
    <submittedName>
        <fullName evidence="2">Uncharacterized protein</fullName>
    </submittedName>
</protein>
<gene>
    <name evidence="2" type="ORF">GKE90_11310</name>
</gene>
<feature type="signal peptide" evidence="1">
    <location>
        <begin position="1"/>
        <end position="34"/>
    </location>
</feature>
<name>A0A6I2RJT4_FLAPL</name>
<reference evidence="2 3" key="1">
    <citation type="journal article" date="2019" name="Nat. Med.">
        <title>A library of human gut bacterial isolates paired with longitudinal multiomics data enables mechanistic microbiome research.</title>
        <authorList>
            <person name="Poyet M."/>
            <person name="Groussin M."/>
            <person name="Gibbons S.M."/>
            <person name="Avila-Pacheco J."/>
            <person name="Jiang X."/>
            <person name="Kearney S.M."/>
            <person name="Perrotta A.R."/>
            <person name="Berdy B."/>
            <person name="Zhao S."/>
            <person name="Lieberman T.D."/>
            <person name="Swanson P.K."/>
            <person name="Smith M."/>
            <person name="Roesemann S."/>
            <person name="Alexander J.E."/>
            <person name="Rich S.A."/>
            <person name="Livny J."/>
            <person name="Vlamakis H."/>
            <person name="Clish C."/>
            <person name="Bullock K."/>
            <person name="Deik A."/>
            <person name="Scott J."/>
            <person name="Pierce K.A."/>
            <person name="Xavier R.J."/>
            <person name="Alm E.J."/>
        </authorList>
    </citation>
    <scope>NUCLEOTIDE SEQUENCE [LARGE SCALE GENOMIC DNA]</scope>
    <source>
        <strain evidence="2 3">BIOML-A5</strain>
    </source>
</reference>
<keyword evidence="1" id="KW-0732">Signal</keyword>
<evidence type="ECO:0000313" key="2">
    <source>
        <dbReference type="EMBL" id="MSB49273.1"/>
    </source>
</evidence>
<dbReference type="AlphaFoldDB" id="A0A6I2RJT4"/>
<organism evidence="2 3">
    <name type="scientific">Flavonifractor plautii</name>
    <name type="common">Fusobacterium plautii</name>
    <dbReference type="NCBI Taxonomy" id="292800"/>
    <lineage>
        <taxon>Bacteria</taxon>
        <taxon>Bacillati</taxon>
        <taxon>Bacillota</taxon>
        <taxon>Clostridia</taxon>
        <taxon>Eubacteriales</taxon>
        <taxon>Oscillospiraceae</taxon>
        <taxon>Flavonifractor</taxon>
    </lineage>
</organism>
<proteinExistence type="predicted"/>
<dbReference type="EMBL" id="WKPO01000014">
    <property type="protein sequence ID" value="MSB49273.1"/>
    <property type="molecule type" value="Genomic_DNA"/>
</dbReference>
<dbReference type="Proteomes" id="UP000429811">
    <property type="component" value="Unassembled WGS sequence"/>
</dbReference>
<feature type="chain" id="PRO_5038687893" evidence="1">
    <location>
        <begin position="35"/>
        <end position="353"/>
    </location>
</feature>
<evidence type="ECO:0000313" key="3">
    <source>
        <dbReference type="Proteomes" id="UP000429811"/>
    </source>
</evidence>
<comment type="caution">
    <text evidence="2">The sequence shown here is derived from an EMBL/GenBank/DDBJ whole genome shotgun (WGS) entry which is preliminary data.</text>
</comment>